<gene>
    <name evidence="1" type="ORF">AB5J58_48605</name>
</gene>
<dbReference type="PANTHER" id="PTHR43481">
    <property type="entry name" value="FRUCTOSE-1-PHOSPHATE PHOSPHATASE"/>
    <property type="match status" value="1"/>
</dbReference>
<proteinExistence type="predicted"/>
<evidence type="ECO:0000313" key="1">
    <source>
        <dbReference type="EMBL" id="XDQ07561.1"/>
    </source>
</evidence>
<dbReference type="InterPro" id="IPR051806">
    <property type="entry name" value="HAD-like_SPP"/>
</dbReference>
<dbReference type="EMBL" id="CP163431">
    <property type="protein sequence ID" value="XDQ07561.1"/>
    <property type="molecule type" value="Genomic_DNA"/>
</dbReference>
<dbReference type="AlphaFoldDB" id="A0AB39MMH8"/>
<dbReference type="PANTHER" id="PTHR43481:SF4">
    <property type="entry name" value="GLYCEROL-1-PHOSPHATE PHOSPHOHYDROLASE 1-RELATED"/>
    <property type="match status" value="1"/>
</dbReference>
<name>A0AB39MMH8_9ACTN</name>
<dbReference type="InterPro" id="IPR006439">
    <property type="entry name" value="HAD-SF_hydro_IA"/>
</dbReference>
<dbReference type="Gene3D" id="3.40.50.1000">
    <property type="entry name" value="HAD superfamily/HAD-like"/>
    <property type="match status" value="1"/>
</dbReference>
<dbReference type="InterPro" id="IPR036412">
    <property type="entry name" value="HAD-like_sf"/>
</dbReference>
<reference evidence="1" key="1">
    <citation type="submission" date="2024-07" db="EMBL/GenBank/DDBJ databases">
        <authorList>
            <person name="Yu S.T."/>
        </authorList>
    </citation>
    <scope>NUCLEOTIDE SEQUENCE</scope>
    <source>
        <strain evidence="1">R08</strain>
    </source>
</reference>
<dbReference type="NCBIfam" id="TIGR01509">
    <property type="entry name" value="HAD-SF-IA-v3"/>
    <property type="match status" value="1"/>
</dbReference>
<dbReference type="RefSeq" id="WP_369192332.1">
    <property type="nucleotide sequence ID" value="NZ_CP163431.1"/>
</dbReference>
<accession>A0AB39MMH8</accession>
<dbReference type="Pfam" id="PF00702">
    <property type="entry name" value="Hydrolase"/>
    <property type="match status" value="1"/>
</dbReference>
<dbReference type="SFLD" id="SFLDS00003">
    <property type="entry name" value="Haloacid_Dehalogenase"/>
    <property type="match status" value="1"/>
</dbReference>
<dbReference type="Gene3D" id="1.10.150.240">
    <property type="entry name" value="Putative phosphatase, domain 2"/>
    <property type="match status" value="1"/>
</dbReference>
<sequence length="231" mass="24273">MAEARRWCAQAVLFDLDGVLVDSMPVIVRLLTRWADLHGLDRAVTLSSAHGRREADLVAQLAPWADVAEEVARMQKWQATEFDGCVPCPGAQRLLTALGDCRWAVVTSGSRSVALGRLRAAGLPVPATLVSADDVVHGKPHPEPYLKAAAALGVLPTECVVVEDAPSGVASGLGAGMRVIAVAPGPEELRGAHAQVASLADIDGFRDAEREIRLTLGGARDSTASHLQPEG</sequence>
<dbReference type="InterPro" id="IPR023214">
    <property type="entry name" value="HAD_sf"/>
</dbReference>
<dbReference type="InterPro" id="IPR023198">
    <property type="entry name" value="PGP-like_dom2"/>
</dbReference>
<dbReference type="SUPFAM" id="SSF56784">
    <property type="entry name" value="HAD-like"/>
    <property type="match status" value="1"/>
</dbReference>
<dbReference type="GO" id="GO:0050308">
    <property type="term" value="F:sugar-phosphatase activity"/>
    <property type="evidence" value="ECO:0007669"/>
    <property type="project" value="TreeGrafter"/>
</dbReference>
<keyword evidence="1" id="KW-0378">Hydrolase</keyword>
<protein>
    <submittedName>
        <fullName evidence="1">HAD-IA family hydrolase</fullName>
    </submittedName>
</protein>
<dbReference type="SFLD" id="SFLDG01129">
    <property type="entry name" value="C1.5:_HAD__Beta-PGM__Phosphata"/>
    <property type="match status" value="1"/>
</dbReference>
<organism evidence="1">
    <name type="scientific">Streptomyces sp. R08</name>
    <dbReference type="NCBI Taxonomy" id="3238624"/>
    <lineage>
        <taxon>Bacteria</taxon>
        <taxon>Bacillati</taxon>
        <taxon>Actinomycetota</taxon>
        <taxon>Actinomycetes</taxon>
        <taxon>Kitasatosporales</taxon>
        <taxon>Streptomycetaceae</taxon>
        <taxon>Streptomyces</taxon>
    </lineage>
</organism>